<evidence type="ECO:0000313" key="4">
    <source>
        <dbReference type="EMBL" id="GIJ62108.1"/>
    </source>
</evidence>
<evidence type="ECO:0000313" key="5">
    <source>
        <dbReference type="Proteomes" id="UP000612585"/>
    </source>
</evidence>
<accession>A0A8J3ZIP3</accession>
<reference evidence="4" key="1">
    <citation type="submission" date="2021-01" db="EMBL/GenBank/DDBJ databases">
        <title>Whole genome shotgun sequence of Virgisporangium aurantiacum NBRC 16421.</title>
        <authorList>
            <person name="Komaki H."/>
            <person name="Tamura T."/>
        </authorList>
    </citation>
    <scope>NUCLEOTIDE SEQUENCE</scope>
    <source>
        <strain evidence="4">NBRC 16421</strain>
    </source>
</reference>
<evidence type="ECO:0000256" key="1">
    <source>
        <dbReference type="SAM" id="MobiDB-lite"/>
    </source>
</evidence>
<keyword evidence="2" id="KW-0812">Transmembrane</keyword>
<dbReference type="SMART" id="SM00858">
    <property type="entry name" value="SAF"/>
    <property type="match status" value="1"/>
</dbReference>
<feature type="region of interest" description="Disordered" evidence="1">
    <location>
        <begin position="1"/>
        <end position="24"/>
    </location>
</feature>
<feature type="transmembrane region" description="Helical" evidence="2">
    <location>
        <begin position="33"/>
        <end position="52"/>
    </location>
</feature>
<gene>
    <name evidence="4" type="ORF">Vau01_096240</name>
</gene>
<feature type="domain" description="SAF" evidence="3">
    <location>
        <begin position="58"/>
        <end position="121"/>
    </location>
</feature>
<organism evidence="4 5">
    <name type="scientific">Virgisporangium aurantiacum</name>
    <dbReference type="NCBI Taxonomy" id="175570"/>
    <lineage>
        <taxon>Bacteria</taxon>
        <taxon>Bacillati</taxon>
        <taxon>Actinomycetota</taxon>
        <taxon>Actinomycetes</taxon>
        <taxon>Micromonosporales</taxon>
        <taxon>Micromonosporaceae</taxon>
        <taxon>Virgisporangium</taxon>
    </lineage>
</organism>
<dbReference type="Proteomes" id="UP000612585">
    <property type="component" value="Unassembled WGS sequence"/>
</dbReference>
<dbReference type="CDD" id="cd11614">
    <property type="entry name" value="SAF_CpaB_FlgA_like"/>
    <property type="match status" value="1"/>
</dbReference>
<protein>
    <recommendedName>
        <fullName evidence="3">SAF domain-containing protein</fullName>
    </recommendedName>
</protein>
<proteinExistence type="predicted"/>
<keyword evidence="2" id="KW-1133">Transmembrane helix</keyword>
<keyword evidence="2" id="KW-0472">Membrane</keyword>
<dbReference type="RefSeq" id="WP_239152497.1">
    <property type="nucleotide sequence ID" value="NZ_BOPG01000075.1"/>
</dbReference>
<evidence type="ECO:0000256" key="2">
    <source>
        <dbReference type="SAM" id="Phobius"/>
    </source>
</evidence>
<dbReference type="Pfam" id="PF08666">
    <property type="entry name" value="SAF"/>
    <property type="match status" value="1"/>
</dbReference>
<keyword evidence="5" id="KW-1185">Reference proteome</keyword>
<evidence type="ECO:0000259" key="3">
    <source>
        <dbReference type="SMART" id="SM00858"/>
    </source>
</evidence>
<sequence>MTSLQTGPARQSDAARRDAPTVSVRRRRSTPHIVLGALLVLACAVAFAITALRVDPRTAVLTLARAVPAGHTLSAADLTVVRIVPDAALAVVAETQQSSVIGRTLRLPVAANTLLSESMLGPAAWPPSGQSLVAVSVKPGRAPDGLAAGARVLVLVVPTQSGTGSSPGANPVQVSATVVSVTAADGTGASVVSLLMTSPDAVRVAGAPGEVALIVQGEG</sequence>
<comment type="caution">
    <text evidence="4">The sequence shown here is derived from an EMBL/GenBank/DDBJ whole genome shotgun (WGS) entry which is preliminary data.</text>
</comment>
<dbReference type="EMBL" id="BOPG01000075">
    <property type="protein sequence ID" value="GIJ62108.1"/>
    <property type="molecule type" value="Genomic_DNA"/>
</dbReference>
<dbReference type="InterPro" id="IPR013974">
    <property type="entry name" value="SAF"/>
</dbReference>
<dbReference type="AlphaFoldDB" id="A0A8J3ZIP3"/>
<name>A0A8J3ZIP3_9ACTN</name>